<organism evidence="3 4">
    <name type="scientific">Streptomyces plumbiresistens</name>
    <dbReference type="NCBI Taxonomy" id="511811"/>
    <lineage>
        <taxon>Bacteria</taxon>
        <taxon>Bacillati</taxon>
        <taxon>Actinomycetota</taxon>
        <taxon>Actinomycetes</taxon>
        <taxon>Kitasatosporales</taxon>
        <taxon>Streptomycetaceae</taxon>
        <taxon>Streptomyces</taxon>
    </lineage>
</organism>
<name>A0ABP7S4P9_9ACTN</name>
<evidence type="ECO:0000313" key="4">
    <source>
        <dbReference type="Proteomes" id="UP001500456"/>
    </source>
</evidence>
<dbReference type="EMBL" id="BAAAZX010000016">
    <property type="protein sequence ID" value="GAA4006639.1"/>
    <property type="molecule type" value="Genomic_DNA"/>
</dbReference>
<evidence type="ECO:0000313" key="3">
    <source>
        <dbReference type="EMBL" id="GAA4006639.1"/>
    </source>
</evidence>
<feature type="region of interest" description="Disordered" evidence="1">
    <location>
        <begin position="86"/>
        <end position="107"/>
    </location>
</feature>
<feature type="transmembrane region" description="Helical" evidence="2">
    <location>
        <begin position="28"/>
        <end position="47"/>
    </location>
</feature>
<keyword evidence="2" id="KW-0812">Transmembrane</keyword>
<comment type="caution">
    <text evidence="3">The sequence shown here is derived from an EMBL/GenBank/DDBJ whole genome shotgun (WGS) entry which is preliminary data.</text>
</comment>
<keyword evidence="4" id="KW-1185">Reference proteome</keyword>
<protein>
    <submittedName>
        <fullName evidence="3">Uncharacterized protein</fullName>
    </submittedName>
</protein>
<accession>A0ABP7S4P9</accession>
<keyword evidence="2" id="KW-1133">Transmembrane helix</keyword>
<evidence type="ECO:0000256" key="1">
    <source>
        <dbReference type="SAM" id="MobiDB-lite"/>
    </source>
</evidence>
<proteinExistence type="predicted"/>
<sequence>MRTETTRDGQRGSADETVGGRGPVIRRVLVAVAVVAAVVVAWSTPAVRTELTKSFTRQDRPYLELYFIELPSYVGDRVEAQVAFTPHGGVRSTGPSAKEREEGAPRPGADTFVLKAEADRDGERLATGWATVRAVDGKASVVKVDVDLPKGEDADALRVSVAGRSEYLIGHLEATG</sequence>
<evidence type="ECO:0000256" key="2">
    <source>
        <dbReference type="SAM" id="Phobius"/>
    </source>
</evidence>
<reference evidence="4" key="1">
    <citation type="journal article" date="2019" name="Int. J. Syst. Evol. Microbiol.">
        <title>The Global Catalogue of Microorganisms (GCM) 10K type strain sequencing project: providing services to taxonomists for standard genome sequencing and annotation.</title>
        <authorList>
            <consortium name="The Broad Institute Genomics Platform"/>
            <consortium name="The Broad Institute Genome Sequencing Center for Infectious Disease"/>
            <person name="Wu L."/>
            <person name="Ma J."/>
        </authorList>
    </citation>
    <scope>NUCLEOTIDE SEQUENCE [LARGE SCALE GENOMIC DNA]</scope>
    <source>
        <strain evidence="4">JCM 16924</strain>
    </source>
</reference>
<gene>
    <name evidence="3" type="ORF">GCM10022232_53160</name>
</gene>
<keyword evidence="2" id="KW-0472">Membrane</keyword>
<dbReference type="Proteomes" id="UP001500456">
    <property type="component" value="Unassembled WGS sequence"/>
</dbReference>